<evidence type="ECO:0000313" key="1">
    <source>
        <dbReference type="EMBL" id="KOM28738.1"/>
    </source>
</evidence>
<evidence type="ECO:0000313" key="2">
    <source>
        <dbReference type="Proteomes" id="UP000053144"/>
    </source>
</evidence>
<dbReference type="EMBL" id="KQ258447">
    <property type="protein sequence ID" value="KOM28738.1"/>
    <property type="molecule type" value="Genomic_DNA"/>
</dbReference>
<dbReference type="Proteomes" id="UP000053144">
    <property type="component" value="Unassembled WGS sequence"/>
</dbReference>
<name>A0A0L9TDZ2_PHAAN</name>
<accession>A0A0L9TDZ2</accession>
<protein>
    <submittedName>
        <fullName evidence="1">Uncharacterized protein</fullName>
    </submittedName>
</protein>
<proteinExistence type="predicted"/>
<reference evidence="2" key="1">
    <citation type="journal article" date="2015" name="Proc. Natl. Acad. Sci. U.S.A.">
        <title>Genome sequencing of adzuki bean (Vigna angularis) provides insight into high starch and low fat accumulation and domestication.</title>
        <authorList>
            <person name="Yang K."/>
            <person name="Tian Z."/>
            <person name="Chen C."/>
            <person name="Luo L."/>
            <person name="Zhao B."/>
            <person name="Wang Z."/>
            <person name="Yu L."/>
            <person name="Li Y."/>
            <person name="Sun Y."/>
            <person name="Li W."/>
            <person name="Chen Y."/>
            <person name="Li Y."/>
            <person name="Zhang Y."/>
            <person name="Ai D."/>
            <person name="Zhao J."/>
            <person name="Shang C."/>
            <person name="Ma Y."/>
            <person name="Wu B."/>
            <person name="Wang M."/>
            <person name="Gao L."/>
            <person name="Sun D."/>
            <person name="Zhang P."/>
            <person name="Guo F."/>
            <person name="Wang W."/>
            <person name="Li Y."/>
            <person name="Wang J."/>
            <person name="Varshney R.K."/>
            <person name="Wang J."/>
            <person name="Ling H.Q."/>
            <person name="Wan P."/>
        </authorList>
    </citation>
    <scope>NUCLEOTIDE SEQUENCE</scope>
    <source>
        <strain evidence="2">cv. Jingnong 6</strain>
    </source>
</reference>
<gene>
    <name evidence="1" type="ORF">LR48_Vigan569s000900</name>
</gene>
<dbReference type="AlphaFoldDB" id="A0A0L9TDZ2"/>
<organism evidence="1 2">
    <name type="scientific">Phaseolus angularis</name>
    <name type="common">Azuki bean</name>
    <name type="synonym">Vigna angularis</name>
    <dbReference type="NCBI Taxonomy" id="3914"/>
    <lineage>
        <taxon>Eukaryota</taxon>
        <taxon>Viridiplantae</taxon>
        <taxon>Streptophyta</taxon>
        <taxon>Embryophyta</taxon>
        <taxon>Tracheophyta</taxon>
        <taxon>Spermatophyta</taxon>
        <taxon>Magnoliopsida</taxon>
        <taxon>eudicotyledons</taxon>
        <taxon>Gunneridae</taxon>
        <taxon>Pentapetalae</taxon>
        <taxon>rosids</taxon>
        <taxon>fabids</taxon>
        <taxon>Fabales</taxon>
        <taxon>Fabaceae</taxon>
        <taxon>Papilionoideae</taxon>
        <taxon>50 kb inversion clade</taxon>
        <taxon>NPAAA clade</taxon>
        <taxon>indigoferoid/millettioid clade</taxon>
        <taxon>Phaseoleae</taxon>
        <taxon>Vigna</taxon>
    </lineage>
</organism>
<sequence>MRRQQEFKLHHPPFSSWFPSSSNISGCSRPPPKLGTSLRFSTPNSPLCLTSKLSKRNDKNSDLPLAHGLFSKLRTRMVSSSLLHTQNFSLLPSSHQKSEPHLAHGSSLLCF</sequence>
<dbReference type="Gramene" id="KOM28738">
    <property type="protein sequence ID" value="KOM28738"/>
    <property type="gene ID" value="LR48_Vigan569s000900"/>
</dbReference>